<dbReference type="CDD" id="cd04760">
    <property type="entry name" value="BAH_Dnmt1_I"/>
    <property type="match status" value="1"/>
</dbReference>
<keyword evidence="8" id="KW-0732">Signal</keyword>
<dbReference type="PROSITE" id="PS51058">
    <property type="entry name" value="ZF_CXXC"/>
    <property type="match status" value="1"/>
</dbReference>
<dbReference type="PANTHER" id="PTHR10629">
    <property type="entry name" value="CYTOSINE-SPECIFIC METHYLTRANSFERASE"/>
    <property type="match status" value="1"/>
</dbReference>
<keyword evidence="11" id="KW-0489">Methyltransferase</keyword>
<reference evidence="11" key="1">
    <citation type="journal article" date="2016" name="Gigascience">
        <title>De novo construction of an expanded transcriptome assembly for the western tarnished plant bug, Lygus hesperus.</title>
        <authorList>
            <person name="Tassone E.E."/>
            <person name="Geib S.M."/>
            <person name="Hall B."/>
            <person name="Fabrick J.A."/>
            <person name="Brent C.S."/>
            <person name="Hull J.J."/>
        </authorList>
    </citation>
    <scope>NUCLEOTIDE SEQUENCE</scope>
</reference>
<feature type="compositionally biased region" description="Acidic residues" evidence="7">
    <location>
        <begin position="91"/>
        <end position="102"/>
    </location>
</feature>
<feature type="region of interest" description="Disordered" evidence="7">
    <location>
        <begin position="66"/>
        <end position="102"/>
    </location>
</feature>
<name>A0A146MBM0_LYGHE</name>
<keyword evidence="11" id="KW-0808">Transferase</keyword>
<feature type="compositionally biased region" description="Basic and acidic residues" evidence="7">
    <location>
        <begin position="373"/>
        <end position="394"/>
    </location>
</feature>
<accession>A0A146MBM0</accession>
<evidence type="ECO:0000256" key="7">
    <source>
        <dbReference type="SAM" id="MobiDB-lite"/>
    </source>
</evidence>
<comment type="subcellular location">
    <subcellularLocation>
        <location evidence="1">Nucleus</location>
    </subcellularLocation>
</comment>
<evidence type="ECO:0000256" key="5">
    <source>
        <dbReference type="ARBA" id="ARBA00023242"/>
    </source>
</evidence>
<feature type="domain" description="CXXC-type" evidence="10">
    <location>
        <begin position="423"/>
        <end position="469"/>
    </location>
</feature>
<dbReference type="EMBL" id="GDHC01002483">
    <property type="protein sequence ID" value="JAQ16146.1"/>
    <property type="molecule type" value="Transcribed_RNA"/>
</dbReference>
<protein>
    <submittedName>
        <fullName evidence="11">DNA (Cytosine-5)-methyltransferase 1</fullName>
    </submittedName>
</protein>
<evidence type="ECO:0000313" key="11">
    <source>
        <dbReference type="EMBL" id="JAQ16146.1"/>
    </source>
</evidence>
<dbReference type="InterPro" id="IPR001025">
    <property type="entry name" value="BAH_dom"/>
</dbReference>
<dbReference type="InterPro" id="IPR022702">
    <property type="entry name" value="Cytosine_MeTrfase1_RFD"/>
</dbReference>
<dbReference type="Gene3D" id="2.30.30.490">
    <property type="match status" value="1"/>
</dbReference>
<dbReference type="PROSITE" id="PS51038">
    <property type="entry name" value="BAH"/>
    <property type="match status" value="1"/>
</dbReference>
<evidence type="ECO:0000259" key="10">
    <source>
        <dbReference type="PROSITE" id="PS51058"/>
    </source>
</evidence>
<feature type="compositionally biased region" description="Basic residues" evidence="7">
    <location>
        <begin position="498"/>
        <end position="507"/>
    </location>
</feature>
<feature type="signal peptide" evidence="8">
    <location>
        <begin position="1"/>
        <end position="21"/>
    </location>
</feature>
<evidence type="ECO:0000256" key="1">
    <source>
        <dbReference type="ARBA" id="ARBA00004123"/>
    </source>
</evidence>
<dbReference type="PANTHER" id="PTHR10629:SF52">
    <property type="entry name" value="DNA (CYTOSINE-5)-METHYLTRANSFERASE 1"/>
    <property type="match status" value="1"/>
</dbReference>
<dbReference type="InterPro" id="IPR050390">
    <property type="entry name" value="C5-Methyltransferase"/>
</dbReference>
<keyword evidence="3 6" id="KW-0863">Zinc-finger</keyword>
<dbReference type="Pfam" id="PF01426">
    <property type="entry name" value="BAH"/>
    <property type="match status" value="1"/>
</dbReference>
<evidence type="ECO:0000256" key="4">
    <source>
        <dbReference type="ARBA" id="ARBA00022833"/>
    </source>
</evidence>
<dbReference type="InterPro" id="IPR002857">
    <property type="entry name" value="Znf_CXXC"/>
</dbReference>
<proteinExistence type="predicted"/>
<dbReference type="GO" id="GO:0003682">
    <property type="term" value="F:chromatin binding"/>
    <property type="evidence" value="ECO:0007669"/>
    <property type="project" value="InterPro"/>
</dbReference>
<evidence type="ECO:0000256" key="8">
    <source>
        <dbReference type="SAM" id="SignalP"/>
    </source>
</evidence>
<evidence type="ECO:0000256" key="6">
    <source>
        <dbReference type="PROSITE-ProRule" id="PRU00509"/>
    </source>
</evidence>
<dbReference type="GO" id="GO:0008270">
    <property type="term" value="F:zinc ion binding"/>
    <property type="evidence" value="ECO:0007669"/>
    <property type="project" value="UniProtKB-KW"/>
</dbReference>
<feature type="compositionally biased region" description="Acidic residues" evidence="7">
    <location>
        <begin position="73"/>
        <end position="84"/>
    </location>
</feature>
<dbReference type="AlphaFoldDB" id="A0A146MBM0"/>
<dbReference type="Gene3D" id="1.10.10.2230">
    <property type="match status" value="1"/>
</dbReference>
<dbReference type="GO" id="GO:0044027">
    <property type="term" value="P:negative regulation of gene expression via chromosomal CpG island methylation"/>
    <property type="evidence" value="ECO:0007669"/>
    <property type="project" value="TreeGrafter"/>
</dbReference>
<keyword evidence="2" id="KW-0479">Metal-binding</keyword>
<feature type="domain" description="BAH" evidence="9">
    <location>
        <begin position="538"/>
        <end position="662"/>
    </location>
</feature>
<evidence type="ECO:0000259" key="9">
    <source>
        <dbReference type="PROSITE" id="PS51038"/>
    </source>
</evidence>
<sequence>MGSPILLLGLTLVVTVVTTNAGGFDPMALMMMQKAARSDSAQLHKHPSQMNDDELFRMFFNDPSYLLKPEEANPPEEDEEDEDGEEHHPEEEDDDEDDDDDDYVKLTKTVKRMSGKVKQENGSVLVRCKICRQNLNSPDLLMFEGHPHNAVEECVALADPKLVESYDTGQLPQNKLTHFSIYDDNGHLCPLDTGIIEKNHKLKVSGYIKGVTESDPSIEGGIAVKELGPILQWWIGGYDGGHTALAGLSTDSGEYFFMEPSPEYRPIMSALLEKIYLGKMVIEFLIKEENASFEDLLNHIQITVPPPGVPKFTEEALIRHAQFVCDQVVSYDDAGYDDDDESDDDWRKLITVPCMRSLISLAGTTLSKRKVSVKKEKESKKKRGDGANKEKEGWSKATTTSLVSDIFETFFKDELDTKDVTLKGPKKLRCGVCEPCQQPDCGSCANCKDMIKFGGNGKSKQSCVNRKCPYMSLKEEEEANYESDDDDERDGNLSNPKPKTRSLKSGKKKVEWIGEPSHKDDSRNNKKKYYQKVMVGNEEICVGDFVSCEANEKNSPVVIGRVQFLWESTYGQRYMHLCWFSRGCETVLGESADPQELFLVDQCENTLLNGIISKVTVQYKPVSPDWNIEKGKDLDDHNSDTDRTFFYSKKYDELHGRFEDIPPEPTNPHPNLEYKYCCSCLYSYEKLEFENLIYVLRL</sequence>
<dbReference type="InterPro" id="IPR043151">
    <property type="entry name" value="BAH_sf"/>
</dbReference>
<gene>
    <name evidence="11" type="primary">DNMT1_3</name>
    <name evidence="11" type="ORF">g.86512</name>
</gene>
<dbReference type="Pfam" id="PF02008">
    <property type="entry name" value="zf-CXXC"/>
    <property type="match status" value="1"/>
</dbReference>
<dbReference type="Pfam" id="PF12047">
    <property type="entry name" value="DNMT1-RFD"/>
    <property type="match status" value="1"/>
</dbReference>
<feature type="chain" id="PRO_5007527807" evidence="8">
    <location>
        <begin position="22"/>
        <end position="698"/>
    </location>
</feature>
<dbReference type="SMART" id="SM00439">
    <property type="entry name" value="BAH"/>
    <property type="match status" value="1"/>
</dbReference>
<evidence type="ECO:0000256" key="2">
    <source>
        <dbReference type="ARBA" id="ARBA00022723"/>
    </source>
</evidence>
<feature type="compositionally biased region" description="Acidic residues" evidence="7">
    <location>
        <begin position="479"/>
        <end position="489"/>
    </location>
</feature>
<dbReference type="GO" id="GO:0003677">
    <property type="term" value="F:DNA binding"/>
    <property type="evidence" value="ECO:0007669"/>
    <property type="project" value="InterPro"/>
</dbReference>
<feature type="region of interest" description="Disordered" evidence="7">
    <location>
        <begin position="372"/>
        <end position="395"/>
    </location>
</feature>
<dbReference type="GO" id="GO:0005634">
    <property type="term" value="C:nucleus"/>
    <property type="evidence" value="ECO:0007669"/>
    <property type="project" value="UniProtKB-SubCell"/>
</dbReference>
<dbReference type="GO" id="GO:0003886">
    <property type="term" value="F:DNA (cytosine-5-)-methyltransferase activity"/>
    <property type="evidence" value="ECO:0007669"/>
    <property type="project" value="TreeGrafter"/>
</dbReference>
<evidence type="ECO:0000256" key="3">
    <source>
        <dbReference type="ARBA" id="ARBA00022771"/>
    </source>
</evidence>
<keyword evidence="5" id="KW-0539">Nucleus</keyword>
<dbReference type="GO" id="GO:0032259">
    <property type="term" value="P:methylation"/>
    <property type="evidence" value="ECO:0007669"/>
    <property type="project" value="UniProtKB-KW"/>
</dbReference>
<organism evidence="11">
    <name type="scientific">Lygus hesperus</name>
    <name type="common">Western plant bug</name>
    <dbReference type="NCBI Taxonomy" id="30085"/>
    <lineage>
        <taxon>Eukaryota</taxon>
        <taxon>Metazoa</taxon>
        <taxon>Ecdysozoa</taxon>
        <taxon>Arthropoda</taxon>
        <taxon>Hexapoda</taxon>
        <taxon>Insecta</taxon>
        <taxon>Pterygota</taxon>
        <taxon>Neoptera</taxon>
        <taxon>Paraneoptera</taxon>
        <taxon>Hemiptera</taxon>
        <taxon>Heteroptera</taxon>
        <taxon>Panheteroptera</taxon>
        <taxon>Cimicomorpha</taxon>
        <taxon>Miridae</taxon>
        <taxon>Mirini</taxon>
        <taxon>Lygus</taxon>
    </lineage>
</organism>
<keyword evidence="4" id="KW-0862">Zinc</keyword>
<feature type="region of interest" description="Disordered" evidence="7">
    <location>
        <begin position="479"/>
        <end position="525"/>
    </location>
</feature>
<feature type="compositionally biased region" description="Basic and acidic residues" evidence="7">
    <location>
        <begin position="508"/>
        <end position="524"/>
    </location>
</feature>